<proteinExistence type="predicted"/>
<dbReference type="Pfam" id="PF18751">
    <property type="entry name" value="Ploopntkinase3"/>
    <property type="match status" value="1"/>
</dbReference>
<accession>A0A514DDA1</accession>
<dbReference type="GeneID" id="80004671"/>
<evidence type="ECO:0000313" key="2">
    <source>
        <dbReference type="Proteomes" id="UP000317804"/>
    </source>
</evidence>
<dbReference type="InterPro" id="IPR027417">
    <property type="entry name" value="P-loop_NTPase"/>
</dbReference>
<keyword evidence="2" id="KW-1185">Reference proteome</keyword>
<dbReference type="Proteomes" id="UP000317804">
    <property type="component" value="Segment"/>
</dbReference>
<organism evidence="1 2">
    <name type="scientific">Microbacterium phage Cinna</name>
    <dbReference type="NCBI Taxonomy" id="2591215"/>
    <lineage>
        <taxon>Viruses</taxon>
        <taxon>Duplodnaviria</taxon>
        <taxon>Heunggongvirae</taxon>
        <taxon>Uroviricota</taxon>
        <taxon>Caudoviricetes</taxon>
        <taxon>Kutznervirinae</taxon>
        <taxon>Mementomorivirus</taxon>
        <taxon>Mementomorivirus cinna</taxon>
    </lineage>
</organism>
<dbReference type="Gene3D" id="3.40.50.300">
    <property type="entry name" value="P-loop containing nucleotide triphosphate hydrolases"/>
    <property type="match status" value="1"/>
</dbReference>
<dbReference type="SUPFAM" id="SSF52540">
    <property type="entry name" value="P-loop containing nucleoside triphosphate hydrolases"/>
    <property type="match status" value="1"/>
</dbReference>
<dbReference type="RefSeq" id="YP_010751011.1">
    <property type="nucleotide sequence ID" value="NC_073365.1"/>
</dbReference>
<evidence type="ECO:0008006" key="3">
    <source>
        <dbReference type="Google" id="ProtNLM"/>
    </source>
</evidence>
<evidence type="ECO:0000313" key="1">
    <source>
        <dbReference type="EMBL" id="QDH91588.1"/>
    </source>
</evidence>
<dbReference type="InterPro" id="IPR040717">
    <property type="entry name" value="Ploop_nt_kinase3"/>
</dbReference>
<sequence>MTDALYLLGAPGVGKSTVMRGVIDHLGLDVNPDNYRIHKRLTGHGLFEWTTGETMGVYLGKHREEFPGTDGLSMAVAPDAREWAATLRRDREEGVRYVFGEGARLGNVGFLTALAEHTWLTVVHLTADEDALTARRDERGSAQRPSWMRGATTAAANTFTAVQALTGKVNRAVEINTTEQAPDILAEQIAGLIG</sequence>
<dbReference type="EMBL" id="MK937591">
    <property type="protein sequence ID" value="QDH91588.1"/>
    <property type="molecule type" value="Genomic_DNA"/>
</dbReference>
<protein>
    <recommendedName>
        <fullName evidence="3">Adenylate kinase</fullName>
    </recommendedName>
</protein>
<reference evidence="1 2" key="1">
    <citation type="submission" date="2019-05" db="EMBL/GenBank/DDBJ databases">
        <authorList>
            <person name="Stoner T.H."/>
            <person name="Aull H.G."/>
            <person name="Divens A.M."/>
            <person name="Zack K."/>
            <person name="Garlena R.A."/>
            <person name="Russell D.A."/>
            <person name="Pope W.H."/>
            <person name="Jacobs-Sera D."/>
            <person name="Hatfull G.F."/>
        </authorList>
    </citation>
    <scope>NUCLEOTIDE SEQUENCE [LARGE SCALE GENOMIC DNA]</scope>
</reference>
<dbReference type="KEGG" id="vg:80004671"/>
<name>A0A514DDA1_9CAUD</name>
<gene>
    <name evidence="1" type="primary">3</name>
    <name evidence="1" type="ORF">PBI_CINNA_3</name>
</gene>